<dbReference type="SUPFAM" id="SSF47413">
    <property type="entry name" value="lambda repressor-like DNA-binding domains"/>
    <property type="match status" value="1"/>
</dbReference>
<dbReference type="GO" id="GO:0003677">
    <property type="term" value="F:DNA binding"/>
    <property type="evidence" value="ECO:0007669"/>
    <property type="project" value="InterPro"/>
</dbReference>
<dbReference type="SMART" id="SM00530">
    <property type="entry name" value="HTH_XRE"/>
    <property type="match status" value="1"/>
</dbReference>
<dbReference type="CDD" id="cd00093">
    <property type="entry name" value="HTH_XRE"/>
    <property type="match status" value="1"/>
</dbReference>
<dbReference type="OrthoDB" id="163799at2"/>
<dbReference type="AlphaFoldDB" id="A0A401ZFZ8"/>
<organism evidence="2 3">
    <name type="scientific">Dictyobacter aurantiacus</name>
    <dbReference type="NCBI Taxonomy" id="1936993"/>
    <lineage>
        <taxon>Bacteria</taxon>
        <taxon>Bacillati</taxon>
        <taxon>Chloroflexota</taxon>
        <taxon>Ktedonobacteria</taxon>
        <taxon>Ktedonobacterales</taxon>
        <taxon>Dictyobacteraceae</taxon>
        <taxon>Dictyobacter</taxon>
    </lineage>
</organism>
<evidence type="ECO:0000313" key="3">
    <source>
        <dbReference type="Proteomes" id="UP000287224"/>
    </source>
</evidence>
<dbReference type="InterPro" id="IPR001387">
    <property type="entry name" value="Cro/C1-type_HTH"/>
</dbReference>
<proteinExistence type="predicted"/>
<comment type="caution">
    <text evidence="2">The sequence shown here is derived from an EMBL/GenBank/DDBJ whole genome shotgun (WGS) entry which is preliminary data.</text>
</comment>
<reference evidence="3" key="1">
    <citation type="submission" date="2018-12" db="EMBL/GenBank/DDBJ databases">
        <title>Tengunoibacter tsumagoiensis gen. nov., sp. nov., Dictyobacter kobayashii sp. nov., D. alpinus sp. nov., and D. joshuensis sp. nov. and description of Dictyobacteraceae fam. nov. within the order Ktedonobacterales isolated from Tengu-no-mugimeshi.</title>
        <authorList>
            <person name="Wang C.M."/>
            <person name="Zheng Y."/>
            <person name="Sakai Y."/>
            <person name="Toyoda A."/>
            <person name="Minakuchi Y."/>
            <person name="Abe K."/>
            <person name="Yokota A."/>
            <person name="Yabe S."/>
        </authorList>
    </citation>
    <scope>NUCLEOTIDE SEQUENCE [LARGE SCALE GENOMIC DNA]</scope>
    <source>
        <strain evidence="3">S-27</strain>
    </source>
</reference>
<sequence>MIHLKIKEVAQAKGISQRKLSLKSEVDIKTIQKIYRYPNSIVTTETLDKIAKVLEVDASELIKSVPDPE</sequence>
<accession>A0A401ZFZ8</accession>
<name>A0A401ZFZ8_9CHLR</name>
<protein>
    <recommendedName>
        <fullName evidence="1">HTH cro/C1-type domain-containing protein</fullName>
    </recommendedName>
</protein>
<evidence type="ECO:0000259" key="1">
    <source>
        <dbReference type="PROSITE" id="PS50943"/>
    </source>
</evidence>
<dbReference type="Gene3D" id="1.10.260.40">
    <property type="entry name" value="lambda repressor-like DNA-binding domains"/>
    <property type="match status" value="1"/>
</dbReference>
<dbReference type="EMBL" id="BIFQ01000001">
    <property type="protein sequence ID" value="GCE05618.1"/>
    <property type="molecule type" value="Genomic_DNA"/>
</dbReference>
<dbReference type="InterPro" id="IPR010982">
    <property type="entry name" value="Lambda_DNA-bd_dom_sf"/>
</dbReference>
<feature type="domain" description="HTH cro/C1-type" evidence="1">
    <location>
        <begin position="6"/>
        <end position="61"/>
    </location>
</feature>
<dbReference type="Proteomes" id="UP000287224">
    <property type="component" value="Unassembled WGS sequence"/>
</dbReference>
<dbReference type="Pfam" id="PF13443">
    <property type="entry name" value="HTH_26"/>
    <property type="match status" value="1"/>
</dbReference>
<evidence type="ECO:0000313" key="2">
    <source>
        <dbReference type="EMBL" id="GCE05618.1"/>
    </source>
</evidence>
<gene>
    <name evidence="2" type="ORF">KDAU_29470</name>
</gene>
<dbReference type="RefSeq" id="WP_126596650.1">
    <property type="nucleotide sequence ID" value="NZ_BIFQ01000001.1"/>
</dbReference>
<keyword evidence="3" id="KW-1185">Reference proteome</keyword>
<dbReference type="PROSITE" id="PS50943">
    <property type="entry name" value="HTH_CROC1"/>
    <property type="match status" value="1"/>
</dbReference>